<dbReference type="AlphaFoldDB" id="A0A8J2SVP7"/>
<dbReference type="EMBL" id="CAKKNE010000004">
    <property type="protein sequence ID" value="CAH0373744.1"/>
    <property type="molecule type" value="Genomic_DNA"/>
</dbReference>
<dbReference type="Proteomes" id="UP000789595">
    <property type="component" value="Unassembled WGS sequence"/>
</dbReference>
<evidence type="ECO:0000313" key="2">
    <source>
        <dbReference type="EMBL" id="CAH0373744.1"/>
    </source>
</evidence>
<sequence>HNKHWLYGVCVQHGLRSAAASTERDMNNRRGMRGYEQGDVRLVGEDDRLVAVDDDPVVEVRAQRGEEDDALDAAALPQQVVDRVAVRDALRALLDDRALVEVRGRVVRRRADELDAALVRAVVGLRADEGREERVVDVDHAARVGRAELVGDDLHVPREDHEVDLELLHEPDLRVLDLALRGLRDFKYLEAHAERVGDRLEVGVVRDDEGDVAGELAGLVAQEDLPEHVVVLRDEDAQSLGPRAPLELVLELEAAADLVERPLQALLAAAHRRPVEDGALEVAAQFPVAVLLRVLDDAAVGVEELGHGHVDVHGLAAEHAERGLGRGGVLRRGRRRVPVVRGVEVFAGDGRAAGPDGVARVVHAGRGQGAQQRRGHGTRRGRGAGARGSGGGSTFAAGGTHGGGGSTFAADGKYGGR</sequence>
<evidence type="ECO:0000256" key="1">
    <source>
        <dbReference type="SAM" id="MobiDB-lite"/>
    </source>
</evidence>
<feature type="non-terminal residue" evidence="2">
    <location>
        <position position="1"/>
    </location>
</feature>
<name>A0A8J2SVP7_9STRA</name>
<feature type="region of interest" description="Disordered" evidence="1">
    <location>
        <begin position="365"/>
        <end position="417"/>
    </location>
</feature>
<feature type="compositionally biased region" description="Gly residues" evidence="1">
    <location>
        <begin position="383"/>
        <end position="406"/>
    </location>
</feature>
<protein>
    <submittedName>
        <fullName evidence="2">Uncharacterized protein</fullName>
    </submittedName>
</protein>
<gene>
    <name evidence="2" type="ORF">PECAL_4P09790</name>
</gene>
<evidence type="ECO:0000313" key="3">
    <source>
        <dbReference type="Proteomes" id="UP000789595"/>
    </source>
</evidence>
<proteinExistence type="predicted"/>
<feature type="non-terminal residue" evidence="2">
    <location>
        <position position="417"/>
    </location>
</feature>
<keyword evidence="3" id="KW-1185">Reference proteome</keyword>
<organism evidence="2 3">
    <name type="scientific">Pelagomonas calceolata</name>
    <dbReference type="NCBI Taxonomy" id="35677"/>
    <lineage>
        <taxon>Eukaryota</taxon>
        <taxon>Sar</taxon>
        <taxon>Stramenopiles</taxon>
        <taxon>Ochrophyta</taxon>
        <taxon>Pelagophyceae</taxon>
        <taxon>Pelagomonadales</taxon>
        <taxon>Pelagomonadaceae</taxon>
        <taxon>Pelagomonas</taxon>
    </lineage>
</organism>
<accession>A0A8J2SVP7</accession>
<feature type="compositionally biased region" description="Basic residues" evidence="1">
    <location>
        <begin position="373"/>
        <end position="382"/>
    </location>
</feature>
<comment type="caution">
    <text evidence="2">The sequence shown here is derived from an EMBL/GenBank/DDBJ whole genome shotgun (WGS) entry which is preliminary data.</text>
</comment>
<reference evidence="2" key="1">
    <citation type="submission" date="2021-11" db="EMBL/GenBank/DDBJ databases">
        <authorList>
            <consortium name="Genoscope - CEA"/>
            <person name="William W."/>
        </authorList>
    </citation>
    <scope>NUCLEOTIDE SEQUENCE</scope>
</reference>